<feature type="transmembrane region" description="Helical" evidence="1">
    <location>
        <begin position="15"/>
        <end position="37"/>
    </location>
</feature>
<keyword evidence="1" id="KW-0812">Transmembrane</keyword>
<sequence>MSFYAELSSTLTQYLLYWLFALFAFLLVIIWEAIMLYKHQSSIRRRLFTEITSIFLHRQPDRLDSNVNDNAYSEIPVAPSRSKEFVV</sequence>
<reference evidence="3" key="1">
    <citation type="submission" date="2017-02" db="UniProtKB">
        <authorList>
            <consortium name="WormBaseParasite"/>
        </authorList>
    </citation>
    <scope>IDENTIFICATION</scope>
</reference>
<keyword evidence="1" id="KW-0472">Membrane</keyword>
<dbReference type="WBParaSite" id="PTRK_0000553850.1">
    <property type="protein sequence ID" value="PTRK_0000553850.1"/>
    <property type="gene ID" value="PTRK_0000553850"/>
</dbReference>
<dbReference type="AlphaFoldDB" id="A0A0N4ZD96"/>
<keyword evidence="2" id="KW-1185">Reference proteome</keyword>
<accession>A0A0N4ZD96</accession>
<dbReference type="Proteomes" id="UP000038045">
    <property type="component" value="Unplaced"/>
</dbReference>
<protein>
    <submittedName>
        <fullName evidence="3">Copper transporter</fullName>
    </submittedName>
</protein>
<keyword evidence="1" id="KW-1133">Transmembrane helix</keyword>
<evidence type="ECO:0000313" key="3">
    <source>
        <dbReference type="WBParaSite" id="PTRK_0000553850.1"/>
    </source>
</evidence>
<organism evidence="2 3">
    <name type="scientific">Parastrongyloides trichosuri</name>
    <name type="common">Possum-specific nematode worm</name>
    <dbReference type="NCBI Taxonomy" id="131310"/>
    <lineage>
        <taxon>Eukaryota</taxon>
        <taxon>Metazoa</taxon>
        <taxon>Ecdysozoa</taxon>
        <taxon>Nematoda</taxon>
        <taxon>Chromadorea</taxon>
        <taxon>Rhabditida</taxon>
        <taxon>Tylenchina</taxon>
        <taxon>Panagrolaimomorpha</taxon>
        <taxon>Strongyloidoidea</taxon>
        <taxon>Strongyloididae</taxon>
        <taxon>Parastrongyloides</taxon>
    </lineage>
</organism>
<proteinExistence type="predicted"/>
<evidence type="ECO:0000313" key="2">
    <source>
        <dbReference type="Proteomes" id="UP000038045"/>
    </source>
</evidence>
<evidence type="ECO:0000256" key="1">
    <source>
        <dbReference type="SAM" id="Phobius"/>
    </source>
</evidence>
<name>A0A0N4ZD96_PARTI</name>